<keyword evidence="8" id="KW-0067">ATP-binding</keyword>
<dbReference type="PANTHER" id="PTHR28629:SF4">
    <property type="entry name" value="TRIOKINASE_FMN CYCLASE"/>
    <property type="match status" value="1"/>
</dbReference>
<dbReference type="EMBL" id="CAJVPS010019616">
    <property type="protein sequence ID" value="CAG8701697.1"/>
    <property type="molecule type" value="Genomic_DNA"/>
</dbReference>
<dbReference type="Proteomes" id="UP000789508">
    <property type="component" value="Unassembled WGS sequence"/>
</dbReference>
<dbReference type="GO" id="GO:0050354">
    <property type="term" value="F:triokinase activity"/>
    <property type="evidence" value="ECO:0007669"/>
    <property type="project" value="UniProtKB-EC"/>
</dbReference>
<dbReference type="Pfam" id="PF02734">
    <property type="entry name" value="Dak2"/>
    <property type="match status" value="1"/>
</dbReference>
<evidence type="ECO:0000313" key="13">
    <source>
        <dbReference type="EMBL" id="CAG8701697.1"/>
    </source>
</evidence>
<evidence type="ECO:0000256" key="8">
    <source>
        <dbReference type="ARBA" id="ARBA00022840"/>
    </source>
</evidence>
<dbReference type="InterPro" id="IPR036117">
    <property type="entry name" value="DhaL_dom_sf"/>
</dbReference>
<dbReference type="InterPro" id="IPR004006">
    <property type="entry name" value="DhaK_dom"/>
</dbReference>
<organism evidence="13 14">
    <name type="scientific">Ambispora leptoticha</name>
    <dbReference type="NCBI Taxonomy" id="144679"/>
    <lineage>
        <taxon>Eukaryota</taxon>
        <taxon>Fungi</taxon>
        <taxon>Fungi incertae sedis</taxon>
        <taxon>Mucoromycota</taxon>
        <taxon>Glomeromycotina</taxon>
        <taxon>Glomeromycetes</taxon>
        <taxon>Archaeosporales</taxon>
        <taxon>Ambisporaceae</taxon>
        <taxon>Ambispora</taxon>
    </lineage>
</organism>
<keyword evidence="4" id="KW-0808">Transferase</keyword>
<dbReference type="PROSITE" id="PS51481">
    <property type="entry name" value="DHAK"/>
    <property type="match status" value="1"/>
</dbReference>
<feature type="non-terminal residue" evidence="13">
    <location>
        <position position="355"/>
    </location>
</feature>
<keyword evidence="7" id="KW-0319">Glycerol metabolism</keyword>
<dbReference type="Gene3D" id="3.30.1180.20">
    <property type="entry name" value="Dihydroxyacetone kinase, domain 2"/>
    <property type="match status" value="1"/>
</dbReference>
<dbReference type="InterPro" id="IPR004007">
    <property type="entry name" value="DhaL_dom"/>
</dbReference>
<comment type="similarity">
    <text evidence="3">Belongs to the dihydroxyacetone kinase (DAK) family.</text>
</comment>
<dbReference type="GO" id="GO:0019563">
    <property type="term" value="P:glycerol catabolic process"/>
    <property type="evidence" value="ECO:0007669"/>
    <property type="project" value="TreeGrafter"/>
</dbReference>
<evidence type="ECO:0000256" key="10">
    <source>
        <dbReference type="ARBA" id="ARBA00048898"/>
    </source>
</evidence>
<dbReference type="PANTHER" id="PTHR28629">
    <property type="entry name" value="TRIOKINASE/FMN CYCLASE"/>
    <property type="match status" value="1"/>
</dbReference>
<keyword evidence="5" id="KW-0547">Nucleotide-binding</keyword>
<evidence type="ECO:0000256" key="6">
    <source>
        <dbReference type="ARBA" id="ARBA00022777"/>
    </source>
</evidence>
<keyword evidence="6" id="KW-0418">Kinase</keyword>
<feature type="domain" description="DhaK" evidence="12">
    <location>
        <begin position="1"/>
        <end position="113"/>
    </location>
</feature>
<evidence type="ECO:0000256" key="3">
    <source>
        <dbReference type="ARBA" id="ARBA00008757"/>
    </source>
</evidence>
<feature type="domain" description="DhaL" evidence="11">
    <location>
        <begin position="152"/>
        <end position="354"/>
    </location>
</feature>
<accession>A0A9N9N4M7</accession>
<comment type="caution">
    <text evidence="13">The sequence shown here is derived from an EMBL/GenBank/DDBJ whole genome shotgun (WGS) entry which is preliminary data.</text>
</comment>
<dbReference type="SUPFAM" id="SSF101473">
    <property type="entry name" value="DhaL-like"/>
    <property type="match status" value="1"/>
</dbReference>
<dbReference type="PROSITE" id="PS51480">
    <property type="entry name" value="DHAL"/>
    <property type="match status" value="1"/>
</dbReference>
<dbReference type="SUPFAM" id="SSF82549">
    <property type="entry name" value="DAK1/DegV-like"/>
    <property type="match status" value="1"/>
</dbReference>
<comment type="catalytic activity">
    <reaction evidence="10">
        <text>dihydroxyacetone + ATP = dihydroxyacetone phosphate + ADP + H(+)</text>
        <dbReference type="Rhea" id="RHEA:15773"/>
        <dbReference type="ChEBI" id="CHEBI:15378"/>
        <dbReference type="ChEBI" id="CHEBI:16016"/>
        <dbReference type="ChEBI" id="CHEBI:30616"/>
        <dbReference type="ChEBI" id="CHEBI:57642"/>
        <dbReference type="ChEBI" id="CHEBI:456216"/>
        <dbReference type="EC" id="2.7.1.29"/>
    </reaction>
</comment>
<comment type="pathway">
    <text evidence="2">Polyol metabolism; glycerol fermentation; glycerone phosphate from glycerol (oxidative route): step 2/2.</text>
</comment>
<dbReference type="GO" id="GO:0005829">
    <property type="term" value="C:cytosol"/>
    <property type="evidence" value="ECO:0007669"/>
    <property type="project" value="TreeGrafter"/>
</dbReference>
<evidence type="ECO:0000256" key="1">
    <source>
        <dbReference type="ARBA" id="ARBA00003264"/>
    </source>
</evidence>
<dbReference type="InterPro" id="IPR050861">
    <property type="entry name" value="Dihydroxyacetone_Kinase"/>
</dbReference>
<dbReference type="FunFam" id="1.25.40.340:FF:000001">
    <property type="entry name" value="Dihydroxyacetone kinase 1"/>
    <property type="match status" value="1"/>
</dbReference>
<name>A0A9N9N4M7_9GLOM</name>
<evidence type="ECO:0000256" key="5">
    <source>
        <dbReference type="ARBA" id="ARBA00022741"/>
    </source>
</evidence>
<keyword evidence="14" id="KW-1185">Reference proteome</keyword>
<dbReference type="Gene3D" id="1.25.40.340">
    <property type="match status" value="1"/>
</dbReference>
<comment type="function">
    <text evidence="1">Catalyzes both the phosphorylation of dihydroxyacetone and of glyceraldehyde.</text>
</comment>
<dbReference type="GO" id="GO:0004371">
    <property type="term" value="F:glycerone kinase activity"/>
    <property type="evidence" value="ECO:0007669"/>
    <property type="project" value="UniProtKB-EC"/>
</dbReference>
<dbReference type="GO" id="GO:0005524">
    <property type="term" value="F:ATP binding"/>
    <property type="evidence" value="ECO:0007669"/>
    <property type="project" value="UniProtKB-KW"/>
</dbReference>
<evidence type="ECO:0000313" key="14">
    <source>
        <dbReference type="Proteomes" id="UP000789508"/>
    </source>
</evidence>
<dbReference type="OrthoDB" id="1724672at2759"/>
<proteinExistence type="inferred from homology"/>
<dbReference type="Pfam" id="PF02733">
    <property type="entry name" value="Dak1"/>
    <property type="match status" value="1"/>
</dbReference>
<evidence type="ECO:0000256" key="2">
    <source>
        <dbReference type="ARBA" id="ARBA00004778"/>
    </source>
</evidence>
<evidence type="ECO:0000256" key="7">
    <source>
        <dbReference type="ARBA" id="ARBA00022798"/>
    </source>
</evidence>
<evidence type="ECO:0000256" key="4">
    <source>
        <dbReference type="ARBA" id="ARBA00022679"/>
    </source>
</evidence>
<evidence type="ECO:0000259" key="12">
    <source>
        <dbReference type="PROSITE" id="PS51481"/>
    </source>
</evidence>
<evidence type="ECO:0000256" key="9">
    <source>
        <dbReference type="ARBA" id="ARBA00047974"/>
    </source>
</evidence>
<comment type="catalytic activity">
    <reaction evidence="9">
        <text>D-glyceraldehyde + ATP = D-glyceraldehyde 3-phosphate + ADP + H(+)</text>
        <dbReference type="Rhea" id="RHEA:13941"/>
        <dbReference type="ChEBI" id="CHEBI:15378"/>
        <dbReference type="ChEBI" id="CHEBI:17378"/>
        <dbReference type="ChEBI" id="CHEBI:30616"/>
        <dbReference type="ChEBI" id="CHEBI:59776"/>
        <dbReference type="ChEBI" id="CHEBI:456216"/>
        <dbReference type="EC" id="2.7.1.28"/>
    </reaction>
</comment>
<dbReference type="AlphaFoldDB" id="A0A9N9N4M7"/>
<evidence type="ECO:0000259" key="11">
    <source>
        <dbReference type="PROSITE" id="PS51480"/>
    </source>
</evidence>
<dbReference type="SMART" id="SM01120">
    <property type="entry name" value="Dak2"/>
    <property type="match status" value="1"/>
</dbReference>
<gene>
    <name evidence="13" type="ORF">ALEPTO_LOCUS11603</name>
</gene>
<sequence>LPSSRELVRIMLDTIIDTTDLDRSFLDIKPTRDSIALLVNNLGGLSAIEEGVVVKDAIEYLEEKQFQVKRVYLGHFMTSLNMPGASLTILKLPIEEGEKILKYLDEPVQVPGWQNRIVVDSSGLQEDLDEKVSRSRLSSNDNIEYTIGVDPSSFQRSVTRACQAVIKAEPEITKYDTIVGDGDCGSTLKNGATAILDAFDGHKINTKNIPEAIRQISDILENSMGGTSGAIYCIFLNALANGVLSTATKHPDSHSISIDAKCWAESLKATKVGDRTLMDALIPFVETFTKNASSDTVQALSSALNAAQQGAENTRTLKAKLGRASYISDERIKAASVPDPGAWGLVTILNGLLLD</sequence>
<protein>
    <submittedName>
        <fullName evidence="13">629_t:CDS:1</fullName>
    </submittedName>
</protein>
<reference evidence="13" key="1">
    <citation type="submission" date="2021-06" db="EMBL/GenBank/DDBJ databases">
        <authorList>
            <person name="Kallberg Y."/>
            <person name="Tangrot J."/>
            <person name="Rosling A."/>
        </authorList>
    </citation>
    <scope>NUCLEOTIDE SEQUENCE</scope>
    <source>
        <strain evidence="13">FL130A</strain>
    </source>
</reference>